<organism evidence="2 3">
    <name type="scientific">Dryococelus australis</name>
    <dbReference type="NCBI Taxonomy" id="614101"/>
    <lineage>
        <taxon>Eukaryota</taxon>
        <taxon>Metazoa</taxon>
        <taxon>Ecdysozoa</taxon>
        <taxon>Arthropoda</taxon>
        <taxon>Hexapoda</taxon>
        <taxon>Insecta</taxon>
        <taxon>Pterygota</taxon>
        <taxon>Neoptera</taxon>
        <taxon>Polyneoptera</taxon>
        <taxon>Phasmatodea</taxon>
        <taxon>Verophasmatodea</taxon>
        <taxon>Anareolatae</taxon>
        <taxon>Phasmatidae</taxon>
        <taxon>Eurycanthinae</taxon>
        <taxon>Dryococelus</taxon>
    </lineage>
</organism>
<dbReference type="SUPFAM" id="SSF56672">
    <property type="entry name" value="DNA/RNA polymerases"/>
    <property type="match status" value="1"/>
</dbReference>
<accession>A0ABQ9HSI5</accession>
<dbReference type="InterPro" id="IPR051320">
    <property type="entry name" value="Viral_Replic_Matur_Polypro"/>
</dbReference>
<feature type="compositionally biased region" description="Basic and acidic residues" evidence="1">
    <location>
        <begin position="8"/>
        <end position="22"/>
    </location>
</feature>
<dbReference type="InterPro" id="IPR043128">
    <property type="entry name" value="Rev_trsase/Diguanyl_cyclase"/>
</dbReference>
<reference evidence="2 3" key="1">
    <citation type="submission" date="2023-02" db="EMBL/GenBank/DDBJ databases">
        <title>LHISI_Scaffold_Assembly.</title>
        <authorList>
            <person name="Stuart O.P."/>
            <person name="Cleave R."/>
            <person name="Magrath M.J.L."/>
            <person name="Mikheyev A.S."/>
        </authorList>
    </citation>
    <scope>NUCLEOTIDE SEQUENCE [LARGE SCALE GENOMIC DNA]</scope>
    <source>
        <strain evidence="2">Daus_M_001</strain>
        <tissue evidence="2">Leg muscle</tissue>
    </source>
</reference>
<dbReference type="Proteomes" id="UP001159363">
    <property type="component" value="Chromosome X"/>
</dbReference>
<dbReference type="InterPro" id="IPR043502">
    <property type="entry name" value="DNA/RNA_pol_sf"/>
</dbReference>
<dbReference type="EMBL" id="JARBHB010000004">
    <property type="protein sequence ID" value="KAJ8887337.1"/>
    <property type="molecule type" value="Genomic_DNA"/>
</dbReference>
<evidence type="ECO:0000256" key="1">
    <source>
        <dbReference type="SAM" id="MobiDB-lite"/>
    </source>
</evidence>
<protein>
    <submittedName>
        <fullName evidence="2">Uncharacterized protein</fullName>
    </submittedName>
</protein>
<name>A0ABQ9HSI5_9NEOP</name>
<keyword evidence="3" id="KW-1185">Reference proteome</keyword>
<evidence type="ECO:0000313" key="3">
    <source>
        <dbReference type="Proteomes" id="UP001159363"/>
    </source>
</evidence>
<comment type="caution">
    <text evidence="2">The sequence shown here is derived from an EMBL/GenBank/DDBJ whole genome shotgun (WGS) entry which is preliminary data.</text>
</comment>
<proteinExistence type="predicted"/>
<sequence length="540" mass="61340">MVRLVSRKKAEVPSPEEHEHTMVGRTPGTTQDCSERWDWNFHDEGDADISQEGIVPLGAENTGETLLAMLVLPEEKRHKFLECDTAGCRIKALLATEQIGKHDKMNTTFMPYKYTKMLQLDIGEAEKAQLWDYLVTIGHTSVERSSALNVRICGHIFQALIDTRERSPCPHNDALPVSDQWHPAISTSGETFMCMRLEQEQIQMHGEQTKPLTERQCRGLERVLQKQHEAPALENELLQQFNESEYFSCIDLVASYLQVPLHVTQCSTQYFNLMDVCTSSKSLPFGINLSVCHFIKVLKAALRPAVKSYATIYIDDVVAGIIYGGTPPNSQIVFLGHTIEVNRIRTDPERVSAIMEFPLPKSRKQLRKYLGILNYNRKFGGKYADIIVPLHIDATPPYQPTLASPKEGDIPRGATTYPPNEAGCTGALSRENFDLKDCEKCKQDRHKLKDRRKVEQLVRMYRVVNEEGGWGGLHCKLSKGVFRGRGNNSEKLQRVWRRTEQGRQSMLGRSVREWNVLREELVSVRGVGKFRKGVEKEFVG</sequence>
<feature type="region of interest" description="Disordered" evidence="1">
    <location>
        <begin position="1"/>
        <end position="30"/>
    </location>
</feature>
<dbReference type="PANTHER" id="PTHR33064:SF37">
    <property type="entry name" value="RIBONUCLEASE H"/>
    <property type="match status" value="1"/>
</dbReference>
<dbReference type="PANTHER" id="PTHR33064">
    <property type="entry name" value="POL PROTEIN"/>
    <property type="match status" value="1"/>
</dbReference>
<dbReference type="Gene3D" id="3.10.10.10">
    <property type="entry name" value="HIV Type 1 Reverse Transcriptase, subunit A, domain 1"/>
    <property type="match status" value="1"/>
</dbReference>
<dbReference type="Gene3D" id="3.30.70.270">
    <property type="match status" value="2"/>
</dbReference>
<gene>
    <name evidence="2" type="ORF">PR048_013552</name>
</gene>
<evidence type="ECO:0000313" key="2">
    <source>
        <dbReference type="EMBL" id="KAJ8887337.1"/>
    </source>
</evidence>